<proteinExistence type="predicted"/>
<sequence>MEIGITMYPIIGVLVFSFILFYYLYKGIMKDTTKHDEEHVWVDYDTSFMKETPHSQQKKAKSNQNM</sequence>
<feature type="transmembrane region" description="Helical" evidence="1">
    <location>
        <begin position="6"/>
        <end position="25"/>
    </location>
</feature>
<dbReference type="EMBL" id="CP011074">
    <property type="protein sequence ID" value="AKF94325.1"/>
    <property type="molecule type" value="Genomic_DNA"/>
</dbReference>
<keyword evidence="1" id="KW-1133">Transmembrane helix</keyword>
<dbReference type="RefSeq" id="WP_031413387.1">
    <property type="nucleotide sequence ID" value="NZ_CP011074.1"/>
</dbReference>
<keyword evidence="1" id="KW-0812">Transmembrane</keyword>
<organism evidence="2">
    <name type="scientific">Brevibacillus laterosporus</name>
    <name type="common">Bacillus laterosporus</name>
    <dbReference type="NCBI Taxonomy" id="1465"/>
    <lineage>
        <taxon>Bacteria</taxon>
        <taxon>Bacillati</taxon>
        <taxon>Bacillota</taxon>
        <taxon>Bacilli</taxon>
        <taxon>Bacillales</taxon>
        <taxon>Paenibacillaceae</taxon>
        <taxon>Brevibacillus</taxon>
    </lineage>
</organism>
<protein>
    <submittedName>
        <fullName evidence="2">Uncharacterized protein</fullName>
    </submittedName>
</protein>
<dbReference type="AlphaFoldDB" id="A0A0F7C0E1"/>
<gene>
    <name evidence="2" type="ORF">EX87_12295</name>
</gene>
<accession>A0A0F7C0E1</accession>
<evidence type="ECO:0000313" key="2">
    <source>
        <dbReference type="EMBL" id="AKF94325.1"/>
    </source>
</evidence>
<reference evidence="2" key="1">
    <citation type="submission" date="2015-03" db="EMBL/GenBank/DDBJ databases">
        <title>MIGS Cultured Bacterial/Archaeal sample from Brevibacillus laterosporus.</title>
        <authorList>
            <person name="Zeng D."/>
            <person name="Zhu L."/>
            <person name="Dong G."/>
            <person name="Ye W."/>
            <person name="Ren D."/>
            <person name="Wu L."/>
            <person name="Xu J."/>
            <person name="Li G."/>
            <person name="Guo L."/>
        </authorList>
    </citation>
    <scope>NUCLEOTIDE SEQUENCE</scope>
    <source>
        <strain evidence="2">B9</strain>
    </source>
</reference>
<keyword evidence="1" id="KW-0472">Membrane</keyword>
<evidence type="ECO:0000256" key="1">
    <source>
        <dbReference type="SAM" id="Phobius"/>
    </source>
</evidence>
<name>A0A0F7C0E1_BRELA</name>